<evidence type="ECO:0000313" key="6">
    <source>
        <dbReference type="Proteomes" id="UP000224634"/>
    </source>
</evidence>
<comment type="catalytic activity">
    <reaction evidence="1">
        <text>Hydrolysis of terminal, non-reducing alpha-D-galactose residues in alpha-D-galactosides, including galactose oligosaccharides, galactomannans and galactolipids.</text>
        <dbReference type="EC" id="3.2.1.22"/>
    </reaction>
</comment>
<keyword evidence="6" id="KW-1185">Reference proteome</keyword>
<comment type="caution">
    <text evidence="5">The sequence shown here is derived from an EMBL/GenBank/DDBJ whole genome shotgun (WGS) entry which is preliminary data.</text>
</comment>
<feature type="domain" description="Glycoside-hydrolase family GH114 TIM-barrel" evidence="4">
    <location>
        <begin position="68"/>
        <end position="302"/>
    </location>
</feature>
<evidence type="ECO:0000256" key="2">
    <source>
        <dbReference type="ARBA" id="ARBA00012755"/>
    </source>
</evidence>
<protein>
    <recommendedName>
        <fullName evidence="2">alpha-galactosidase</fullName>
        <ecNumber evidence="2">3.2.1.22</ecNumber>
    </recommendedName>
</protein>
<proteinExistence type="predicted"/>
<evidence type="ECO:0000256" key="1">
    <source>
        <dbReference type="ARBA" id="ARBA00001255"/>
    </source>
</evidence>
<dbReference type="Gene3D" id="3.20.20.70">
    <property type="entry name" value="Aldolase class I"/>
    <property type="match status" value="1"/>
</dbReference>
<dbReference type="OrthoDB" id="2108802at2759"/>
<dbReference type="GO" id="GO:0004557">
    <property type="term" value="F:alpha-galactosidase activity"/>
    <property type="evidence" value="ECO:0007669"/>
    <property type="project" value="UniProtKB-EC"/>
</dbReference>
<dbReference type="SUPFAM" id="SSF51445">
    <property type="entry name" value="(Trans)glycosidases"/>
    <property type="match status" value="1"/>
</dbReference>
<sequence>MTQGPQDLSHHGSHSSKWSTRKKLLIAIPVLVVIIALAVGLGVGLTRSKGDDDSEQSTTPFRPAVGTSWQIQLLKPLDKASLDLDVEVFDIDLFDNEKSIVDDLHDKDRKVICYFSAGTYEDWRDDKDDFKPEDIGKELEDWADENWLDLRSENVRNIMLKRLDVAKDKGCDGVDPDNTDGYENDNGLDLTRDDSLAYLNFLADAARERNLSIGLKNTLELVEDLVDKMQWSVNEQCVEYEECDDLRPFIDAGKPVFHLEYPKGDEVNDNKAAPKQLVTSICDNPDTKQFSTLIKNMDLDQWWETCP</sequence>
<dbReference type="Proteomes" id="UP000224634">
    <property type="component" value="Unassembled WGS sequence"/>
</dbReference>
<evidence type="ECO:0000313" key="5">
    <source>
        <dbReference type="EMBL" id="PGH17214.1"/>
    </source>
</evidence>
<dbReference type="EMBL" id="PDNA01000067">
    <property type="protein sequence ID" value="PGH17214.1"/>
    <property type="molecule type" value="Genomic_DNA"/>
</dbReference>
<gene>
    <name evidence="5" type="ORF">AJ80_04923</name>
</gene>
<name>A0A2B7XZI3_POLH7</name>
<keyword evidence="3" id="KW-1133">Transmembrane helix</keyword>
<dbReference type="PANTHER" id="PTHR35273">
    <property type="entry name" value="ALPHA-1,4 POLYGALACTOSAMINIDASE, PUTATIVE (AFU_ORTHOLOGUE AFUA_3G07890)-RELATED"/>
    <property type="match status" value="1"/>
</dbReference>
<dbReference type="AlphaFoldDB" id="A0A2B7XZI3"/>
<evidence type="ECO:0000256" key="3">
    <source>
        <dbReference type="SAM" id="Phobius"/>
    </source>
</evidence>
<dbReference type="EC" id="3.2.1.22" evidence="2"/>
<keyword evidence="3" id="KW-0812">Transmembrane</keyword>
<dbReference type="InterPro" id="IPR017853">
    <property type="entry name" value="GH"/>
</dbReference>
<dbReference type="InterPro" id="IPR013785">
    <property type="entry name" value="Aldolase_TIM"/>
</dbReference>
<dbReference type="InterPro" id="IPR004352">
    <property type="entry name" value="GH114_TIM-barrel"/>
</dbReference>
<evidence type="ECO:0000259" key="4">
    <source>
        <dbReference type="Pfam" id="PF03537"/>
    </source>
</evidence>
<dbReference type="Pfam" id="PF03537">
    <property type="entry name" value="Glyco_hydro_114"/>
    <property type="match status" value="1"/>
</dbReference>
<reference evidence="5 6" key="1">
    <citation type="submission" date="2017-10" db="EMBL/GenBank/DDBJ databases">
        <title>Comparative genomics in systemic dimorphic fungi from Ajellomycetaceae.</title>
        <authorList>
            <person name="Munoz J.F."/>
            <person name="Mcewen J.G."/>
            <person name="Clay O.K."/>
            <person name="Cuomo C.A."/>
        </authorList>
    </citation>
    <scope>NUCLEOTIDE SEQUENCE [LARGE SCALE GENOMIC DNA]</scope>
    <source>
        <strain evidence="5 6">UAMH7299</strain>
    </source>
</reference>
<dbReference type="PANTHER" id="PTHR35273:SF2">
    <property type="entry name" value="ALPHA-GALACTOSIDASE"/>
    <property type="match status" value="1"/>
</dbReference>
<keyword evidence="3" id="KW-0472">Membrane</keyword>
<dbReference type="STRING" id="1447883.A0A2B7XZI3"/>
<organism evidence="5 6">
    <name type="scientific">Polytolypa hystricis (strain UAMH7299)</name>
    <dbReference type="NCBI Taxonomy" id="1447883"/>
    <lineage>
        <taxon>Eukaryota</taxon>
        <taxon>Fungi</taxon>
        <taxon>Dikarya</taxon>
        <taxon>Ascomycota</taxon>
        <taxon>Pezizomycotina</taxon>
        <taxon>Eurotiomycetes</taxon>
        <taxon>Eurotiomycetidae</taxon>
        <taxon>Onygenales</taxon>
        <taxon>Onygenales incertae sedis</taxon>
        <taxon>Polytolypa</taxon>
    </lineage>
</organism>
<accession>A0A2B7XZI3</accession>
<feature type="transmembrane region" description="Helical" evidence="3">
    <location>
        <begin position="24"/>
        <end position="45"/>
    </location>
</feature>